<feature type="non-terminal residue" evidence="1">
    <location>
        <position position="470"/>
    </location>
</feature>
<dbReference type="SUPFAM" id="SSF49899">
    <property type="entry name" value="Concanavalin A-like lectins/glucanases"/>
    <property type="match status" value="1"/>
</dbReference>
<gene>
    <name evidence="1" type="ORF">METZ01_LOCUS238396</name>
</gene>
<feature type="non-terminal residue" evidence="1">
    <location>
        <position position="1"/>
    </location>
</feature>
<dbReference type="AlphaFoldDB" id="A0A382HEF8"/>
<proteinExistence type="predicted"/>
<dbReference type="InterPro" id="IPR013320">
    <property type="entry name" value="ConA-like_dom_sf"/>
</dbReference>
<sequence>TFSDENGPGQEFNTWVSAQWNNHTSTTDDYECLDSPCVGNDAYWSVLSPADSFFLSNSSSYVPWSTWSGTTTSNSTVRVWEFYNGGYPSGVTWCCNPVANFEWSHTRGYSTSMYSPLINISGFPDLKISFDMYFDAWESTNTNEYIEVEYCTGSGWENALTFLADGENNLTDDIPWGNNSFFLTGLRDLDTLQIRFRTHGTLSYNINNWYIDNVKVYGAPVLSTVSISGPAENPGGAINDDVVTITMDSNTDLIAAPTVIMNGEFVTTAGSGTNFSASKTITAADLEGPVLFSIDFTSTDTIPGQTVRETTNNSNVIVDRIGPADYNTDADTTVGGNVIDQIWNSTNTSLNVTLTLPADSAILSFDPLDGWSRAYGNQDGAATSHGSNGLQLNTLTLEVWTKVQSADTYDGLVAYGQAVGGSESGYGFVYFNGLWRFFLITDNMVQDDWESNPATSIQNGVWTHLAGTYD</sequence>
<dbReference type="Pfam" id="PF13385">
    <property type="entry name" value="Laminin_G_3"/>
    <property type="match status" value="1"/>
</dbReference>
<dbReference type="EMBL" id="UINC01060729">
    <property type="protein sequence ID" value="SVB85542.1"/>
    <property type="molecule type" value="Genomic_DNA"/>
</dbReference>
<reference evidence="1" key="1">
    <citation type="submission" date="2018-05" db="EMBL/GenBank/DDBJ databases">
        <authorList>
            <person name="Lanie J.A."/>
            <person name="Ng W.-L."/>
            <person name="Kazmierczak K.M."/>
            <person name="Andrzejewski T.M."/>
            <person name="Davidsen T.M."/>
            <person name="Wayne K.J."/>
            <person name="Tettelin H."/>
            <person name="Glass J.I."/>
            <person name="Rusch D."/>
            <person name="Podicherti R."/>
            <person name="Tsui H.-C.T."/>
            <person name="Winkler M.E."/>
        </authorList>
    </citation>
    <scope>NUCLEOTIDE SEQUENCE</scope>
</reference>
<dbReference type="Gene3D" id="2.60.120.200">
    <property type="match status" value="1"/>
</dbReference>
<accession>A0A382HEF8</accession>
<name>A0A382HEF8_9ZZZZ</name>
<protein>
    <submittedName>
        <fullName evidence="1">Uncharacterized protein</fullName>
    </submittedName>
</protein>
<organism evidence="1">
    <name type="scientific">marine metagenome</name>
    <dbReference type="NCBI Taxonomy" id="408172"/>
    <lineage>
        <taxon>unclassified sequences</taxon>
        <taxon>metagenomes</taxon>
        <taxon>ecological metagenomes</taxon>
    </lineage>
</organism>
<evidence type="ECO:0000313" key="1">
    <source>
        <dbReference type="EMBL" id="SVB85542.1"/>
    </source>
</evidence>